<protein>
    <submittedName>
        <fullName evidence="1">Uncharacterized protein</fullName>
    </submittedName>
</protein>
<dbReference type="EMBL" id="FPBH01000033">
    <property type="protein sequence ID" value="SFU25146.1"/>
    <property type="molecule type" value="Genomic_DNA"/>
</dbReference>
<sequence length="53" mass="5547">MIQMMMSTIGGSPAARGKQRHYASMLRKAVGFAIFSSGLVVIVAQAVQHALGA</sequence>
<evidence type="ECO:0000313" key="1">
    <source>
        <dbReference type="EMBL" id="SFU25146.1"/>
    </source>
</evidence>
<dbReference type="AlphaFoldDB" id="A0A1I7EMH9"/>
<gene>
    <name evidence="1" type="ORF">SAMN05192563_103323</name>
</gene>
<dbReference type="RefSeq" id="WP_166618337.1">
    <property type="nucleotide sequence ID" value="NZ_FPBH01000033.1"/>
</dbReference>
<evidence type="ECO:0000313" key="2">
    <source>
        <dbReference type="Proteomes" id="UP000198844"/>
    </source>
</evidence>
<organism evidence="1 2">
    <name type="scientific">Paraburkholderia aspalathi</name>
    <dbReference type="NCBI Taxonomy" id="1324617"/>
    <lineage>
        <taxon>Bacteria</taxon>
        <taxon>Pseudomonadati</taxon>
        <taxon>Pseudomonadota</taxon>
        <taxon>Betaproteobacteria</taxon>
        <taxon>Burkholderiales</taxon>
        <taxon>Burkholderiaceae</taxon>
        <taxon>Paraburkholderia</taxon>
    </lineage>
</organism>
<proteinExistence type="predicted"/>
<accession>A0A1I7EMH9</accession>
<reference evidence="1 2" key="1">
    <citation type="submission" date="2016-10" db="EMBL/GenBank/DDBJ databases">
        <authorList>
            <person name="de Groot N.N."/>
        </authorList>
    </citation>
    <scope>NUCLEOTIDE SEQUENCE [LARGE SCALE GENOMIC DNA]</scope>
    <source>
        <strain evidence="1 2">LMG 27731</strain>
    </source>
</reference>
<name>A0A1I7EMH9_9BURK</name>
<dbReference type="Proteomes" id="UP000198844">
    <property type="component" value="Unassembled WGS sequence"/>
</dbReference>